<name>A0A9W4QYU0_9GAMM</name>
<evidence type="ECO:0000256" key="4">
    <source>
        <dbReference type="ARBA" id="ARBA00037131"/>
    </source>
</evidence>
<dbReference type="EMBL" id="CAMAPC010000007">
    <property type="protein sequence ID" value="CAH9058728.1"/>
    <property type="molecule type" value="Genomic_DNA"/>
</dbReference>
<dbReference type="CDD" id="cd23660">
    <property type="entry name" value="USP-E_repeat2"/>
    <property type="match status" value="1"/>
</dbReference>
<evidence type="ECO:0000313" key="6">
    <source>
        <dbReference type="EMBL" id="CAH9057959.1"/>
    </source>
</evidence>
<evidence type="ECO:0000256" key="3">
    <source>
        <dbReference type="ARBA" id="ARBA00022490"/>
    </source>
</evidence>
<evidence type="ECO:0000313" key="7">
    <source>
        <dbReference type="EMBL" id="CAH9058728.1"/>
    </source>
</evidence>
<proteinExistence type="inferred from homology"/>
<dbReference type="EMBL" id="CAMAPD010000007">
    <property type="protein sequence ID" value="CAH9057959.1"/>
    <property type="molecule type" value="Genomic_DNA"/>
</dbReference>
<dbReference type="NCBIfam" id="NF008380">
    <property type="entry name" value="PRK11175.1"/>
    <property type="match status" value="1"/>
</dbReference>
<dbReference type="Gene3D" id="3.40.50.12370">
    <property type="match status" value="1"/>
</dbReference>
<organism evidence="7 8">
    <name type="scientific">Pseudoalteromonas holothuriae</name>
    <dbReference type="NCBI Taxonomy" id="2963714"/>
    <lineage>
        <taxon>Bacteria</taxon>
        <taxon>Pseudomonadati</taxon>
        <taxon>Pseudomonadota</taxon>
        <taxon>Gammaproteobacteria</taxon>
        <taxon>Alteromonadales</taxon>
        <taxon>Pseudoalteromonadaceae</taxon>
        <taxon>Pseudoalteromonas</taxon>
    </lineage>
</organism>
<dbReference type="Proteomes" id="UP001152467">
    <property type="component" value="Unassembled WGS sequence"/>
</dbReference>
<dbReference type="Proteomes" id="UP001152485">
    <property type="component" value="Unassembled WGS sequence"/>
</dbReference>
<dbReference type="Pfam" id="PF00582">
    <property type="entry name" value="Usp"/>
    <property type="match status" value="2"/>
</dbReference>
<dbReference type="GO" id="GO:0005737">
    <property type="term" value="C:cytoplasm"/>
    <property type="evidence" value="ECO:0007669"/>
    <property type="project" value="UniProtKB-SubCell"/>
</dbReference>
<feature type="domain" description="UspA" evidence="5">
    <location>
        <begin position="4"/>
        <end position="144"/>
    </location>
</feature>
<keyword evidence="3" id="KW-0963">Cytoplasm</keyword>
<feature type="domain" description="UspA" evidence="5">
    <location>
        <begin position="181"/>
        <end position="297"/>
    </location>
</feature>
<dbReference type="RefSeq" id="WP_261592932.1">
    <property type="nucleotide sequence ID" value="NZ_CAMAPC010000007.1"/>
</dbReference>
<comment type="caution">
    <text evidence="7">The sequence shown here is derived from an EMBL/GenBank/DDBJ whole genome shotgun (WGS) entry which is preliminary data.</text>
</comment>
<dbReference type="PANTHER" id="PTHR47892">
    <property type="entry name" value="UNIVERSAL STRESS PROTEIN E"/>
    <property type="match status" value="1"/>
</dbReference>
<evidence type="ECO:0000256" key="1">
    <source>
        <dbReference type="ARBA" id="ARBA00004496"/>
    </source>
</evidence>
<evidence type="ECO:0000259" key="5">
    <source>
        <dbReference type="Pfam" id="PF00582"/>
    </source>
</evidence>
<evidence type="ECO:0000313" key="8">
    <source>
        <dbReference type="Proteomes" id="UP001152467"/>
    </source>
</evidence>
<gene>
    <name evidence="7" type="primary">uspE</name>
    <name evidence="7" type="ORF">PSECIP111854_02261</name>
    <name evidence="6" type="ORF">PSECIP111951_01773</name>
</gene>
<protein>
    <submittedName>
        <fullName evidence="7">Universal stress protein E</fullName>
    </submittedName>
</protein>
<evidence type="ECO:0000256" key="2">
    <source>
        <dbReference type="ARBA" id="ARBA00008791"/>
    </source>
</evidence>
<dbReference type="PANTHER" id="PTHR47892:SF1">
    <property type="entry name" value="UNIVERSAL STRESS PROTEIN E"/>
    <property type="match status" value="1"/>
</dbReference>
<dbReference type="AlphaFoldDB" id="A0A9W4QYU0"/>
<comment type="similarity">
    <text evidence="2">Belongs to the universal stress protein A family.</text>
</comment>
<comment type="subcellular location">
    <subcellularLocation>
        <location evidence="1">Cytoplasm</location>
    </subcellularLocation>
</comment>
<accession>A0A9W4QYU0</accession>
<dbReference type="SUPFAM" id="SSF52402">
    <property type="entry name" value="Adenine nucleotide alpha hydrolases-like"/>
    <property type="match status" value="2"/>
</dbReference>
<keyword evidence="8" id="KW-1185">Reference proteome</keyword>
<dbReference type="PRINTS" id="PR01438">
    <property type="entry name" value="UNVRSLSTRESS"/>
</dbReference>
<dbReference type="InterPro" id="IPR006016">
    <property type="entry name" value="UspA"/>
</dbReference>
<reference evidence="7 9" key="1">
    <citation type="submission" date="2022-07" db="EMBL/GenBank/DDBJ databases">
        <authorList>
            <person name="Criscuolo A."/>
        </authorList>
    </citation>
    <scope>NUCLEOTIDE SEQUENCE</scope>
    <source>
        <strain evidence="9">CIP 111951</strain>
        <strain evidence="7">CIP111854</strain>
        <strain evidence="6">CIP111951</strain>
    </source>
</reference>
<comment type="function">
    <text evidence="4">Required for resistance to DNA-damaging agents.</text>
</comment>
<sequence length="307" mass="34148">MDKIKRILAVIDPTKAQQHSLQRAITLAKKTGAEVTAFLSIYDFSYEMTTMLSKDEREAMRDAVVKDREAWIDELLKNVDGISIHSQVLWHNRPYEAIIKTVIKDDYDLVVKGTHQHDTLKSVIFTPTDWHLIRKCPAPVLLVKDQDWPAHGHILAAVNAVSDNEQHLELNKRIISDAQFICQLANAKLSLVNTYPATPVNIAIEIPEFNPTQYNEAVKKHHEEETFALGAAFSIARSECLVKEGLPEDIIPMVAKDKKSELVVIGTVGRTGISAALIGNTAEHVIDSLDCDVLALKPDGYTSPLAD</sequence>
<dbReference type="InterPro" id="IPR006015">
    <property type="entry name" value="Universal_stress_UspA"/>
</dbReference>
<evidence type="ECO:0000313" key="9">
    <source>
        <dbReference type="Proteomes" id="UP001152485"/>
    </source>
</evidence>